<keyword evidence="1" id="KW-1133">Transmembrane helix</keyword>
<protein>
    <submittedName>
        <fullName evidence="2">Transposase</fullName>
    </submittedName>
</protein>
<comment type="caution">
    <text evidence="2">The sequence shown here is derived from an EMBL/GenBank/DDBJ whole genome shotgun (WGS) entry which is preliminary data.</text>
</comment>
<dbReference type="EMBL" id="CBTJ020000108">
    <property type="protein sequence ID" value="CDI04330.1"/>
    <property type="molecule type" value="Genomic_DNA"/>
</dbReference>
<gene>
    <name evidence="2" type="ORF">BN873_950013</name>
</gene>
<proteinExistence type="predicted"/>
<reference evidence="2" key="1">
    <citation type="submission" date="2013-07" db="EMBL/GenBank/DDBJ databases">
        <authorList>
            <person name="McIlroy S."/>
        </authorList>
    </citation>
    <scope>NUCLEOTIDE SEQUENCE [LARGE SCALE GENOMIC DNA]</scope>
    <source>
        <strain evidence="2">Run_A_D11</strain>
    </source>
</reference>
<dbReference type="AlphaFoldDB" id="W6MCU0"/>
<evidence type="ECO:0000313" key="3">
    <source>
        <dbReference type="Proteomes" id="UP000035760"/>
    </source>
</evidence>
<dbReference type="STRING" id="1400863.BN873_950013"/>
<evidence type="ECO:0000256" key="1">
    <source>
        <dbReference type="SAM" id="Phobius"/>
    </source>
</evidence>
<evidence type="ECO:0000313" key="2">
    <source>
        <dbReference type="EMBL" id="CDI04330.1"/>
    </source>
</evidence>
<sequence length="120" mass="13180">MESGGCKRCGSDLSVKSGRVRGLQRYRCKTCGYHFTATPARGKPAAMKALVVLLYAMGNVSFCSIARLLHVSDVAVLKWVRTEARKLPIPEVAGETVVVTLDKMWHFLKKNRQALGLACV</sequence>
<feature type="transmembrane region" description="Helical" evidence="1">
    <location>
        <begin position="49"/>
        <end position="69"/>
    </location>
</feature>
<accession>W6MCU0</accession>
<dbReference type="Proteomes" id="UP000035760">
    <property type="component" value="Unassembled WGS sequence"/>
</dbReference>
<dbReference type="PANTHER" id="PTHR33293">
    <property type="entry name" value="INSERTION ELEMENT IS1 1 PROTEIN INSB-RELATED"/>
    <property type="match status" value="1"/>
</dbReference>
<keyword evidence="1" id="KW-0472">Membrane</keyword>
<dbReference type="InterPro" id="IPR051354">
    <property type="entry name" value="Transposase_27_IS1"/>
</dbReference>
<dbReference type="PANTHER" id="PTHR33293:SF1">
    <property type="entry name" value="INSERTION ELEMENT IS1 1 PROTEIN INSB-RELATED"/>
    <property type="match status" value="1"/>
</dbReference>
<keyword evidence="1" id="KW-0812">Transmembrane</keyword>
<name>W6MCU0_9GAMM</name>
<reference evidence="2" key="2">
    <citation type="submission" date="2014-03" db="EMBL/GenBank/DDBJ databases">
        <title>Candidatus Competibacter-lineage genomes retrieved from metagenomes reveal functional metabolic diversity.</title>
        <authorList>
            <person name="McIlroy S.J."/>
            <person name="Albertsen M."/>
            <person name="Andresen E.K."/>
            <person name="Saunders A.M."/>
            <person name="Kristiansen R."/>
            <person name="Stokholm-Bjerregaard M."/>
            <person name="Nielsen K.L."/>
            <person name="Nielsen P.H."/>
        </authorList>
    </citation>
    <scope>NUCLEOTIDE SEQUENCE</scope>
    <source>
        <strain evidence="2">Run_A_D11</strain>
    </source>
</reference>
<organism evidence="2 3">
    <name type="scientific">Candidatus Competibacter denitrificans Run_A_D11</name>
    <dbReference type="NCBI Taxonomy" id="1400863"/>
    <lineage>
        <taxon>Bacteria</taxon>
        <taxon>Pseudomonadati</taxon>
        <taxon>Pseudomonadota</taxon>
        <taxon>Gammaproteobacteria</taxon>
        <taxon>Candidatus Competibacteraceae</taxon>
        <taxon>Candidatus Competibacter</taxon>
    </lineage>
</organism>
<keyword evidence="3" id="KW-1185">Reference proteome</keyword>